<accession>A0ABT0A8Z7</accession>
<evidence type="ECO:0000313" key="1">
    <source>
        <dbReference type="EMBL" id="MCJ1959670.1"/>
    </source>
</evidence>
<sequence length="108" mass="11579">MAPGGHAGLDEPLHAALDLLCVPFAEHLAHQAAEGDTHGVSVAAVVDTVDGDVLELRDLVELGNVGDVAREAVHGLGHDQVELALEVPGVLRRLRFMRRSFRFEQSPD</sequence>
<proteinExistence type="predicted"/>
<dbReference type="EMBL" id="JALHAT010000003">
    <property type="protein sequence ID" value="MCJ1959670.1"/>
    <property type="molecule type" value="Genomic_DNA"/>
</dbReference>
<keyword evidence="2" id="KW-1185">Reference proteome</keyword>
<protein>
    <submittedName>
        <fullName evidence="1">Uncharacterized protein</fullName>
    </submittedName>
</protein>
<reference evidence="1" key="1">
    <citation type="submission" date="2022-03" db="EMBL/GenBank/DDBJ databases">
        <title>Identification of a novel bacterium isolated from mangrove sediments.</title>
        <authorList>
            <person name="Pan X."/>
        </authorList>
    </citation>
    <scope>NUCLEOTIDE SEQUENCE</scope>
    <source>
        <strain evidence="1">B2637</strain>
    </source>
</reference>
<name>A0ABT0A8Z7_9SPHN</name>
<evidence type="ECO:0000313" key="2">
    <source>
        <dbReference type="Proteomes" id="UP001162802"/>
    </source>
</evidence>
<organism evidence="1 2">
    <name type="scientific">Novosphingobium mangrovi</name>
    <name type="common">ex Hu et al. 2023</name>
    <dbReference type="NCBI Taxonomy" id="2930094"/>
    <lineage>
        <taxon>Bacteria</taxon>
        <taxon>Pseudomonadati</taxon>
        <taxon>Pseudomonadota</taxon>
        <taxon>Alphaproteobacteria</taxon>
        <taxon>Sphingomonadales</taxon>
        <taxon>Sphingomonadaceae</taxon>
        <taxon>Novosphingobium</taxon>
    </lineage>
</organism>
<dbReference type="Proteomes" id="UP001162802">
    <property type="component" value="Unassembled WGS sequence"/>
</dbReference>
<comment type="caution">
    <text evidence="1">The sequence shown here is derived from an EMBL/GenBank/DDBJ whole genome shotgun (WGS) entry which is preliminary data.</text>
</comment>
<gene>
    <name evidence="1" type="ORF">MTR65_03110</name>
</gene>